<evidence type="ECO:0000256" key="2">
    <source>
        <dbReference type="ARBA" id="ARBA00023043"/>
    </source>
</evidence>
<sequence>MGCRADVESSPVPFLARYLHYRASRPLGLPESRYATIEPYLQWMLQELLGPTAGEDEKYEALLALCHHINDYDYASVVATRWWGGDPGWYTGITQNLDCLTEPELRGMFGGTATLLPAAITLGLETIYEPAIAAIQRPLMSLDPIWATVGSHTVNFRAICRSLGNPLYAAVRVRNPDLVRRLLHLGLSVNGNEANALTGAVQGNNMDMLNLLLAPPYGKPPNSTSVQSAIAVGATLGRTECVARLIDYSRGESIRRDGLGWDVNRALLRAVYNNHVDAADMLIHEGAEFPTLFRPGRGTMGLNAPTIVEIAAWRGHAGVLKLLLSRSAGVSIQTVQAAMAGNHVETLRILLGNPYVRQLDQYSWWGVLADGANLGCTEAILYLINEAKVLNIAGILKSDDPEAVYLSGVAGTLCSRGNYRAVEALIQAGLPVDHNCTLDPDDDEPDENAASVEMRLMDLAVNSLAPGAAETVQMLARYGASPAAKRAKQYLPCEWKSNMPQNRGVQVVANGNGGSSRIGA</sequence>
<name>A0AAW0QBB8_9PEZI</name>
<accession>A0AAW0QBB8</accession>
<reference evidence="3 4" key="1">
    <citation type="submission" date="2023-01" db="EMBL/GenBank/DDBJ databases">
        <title>Analysis of 21 Apiospora genomes using comparative genomics revels a genus with tremendous synthesis potential of carbohydrate active enzymes and secondary metabolites.</title>
        <authorList>
            <person name="Sorensen T."/>
        </authorList>
    </citation>
    <scope>NUCLEOTIDE SEQUENCE [LARGE SCALE GENOMIC DNA]</scope>
    <source>
        <strain evidence="3 4">CBS 117206</strain>
    </source>
</reference>
<gene>
    <name evidence="3" type="ORF">PG999_010847</name>
</gene>
<dbReference type="SMART" id="SM00248">
    <property type="entry name" value="ANK"/>
    <property type="match status" value="5"/>
</dbReference>
<dbReference type="AlphaFoldDB" id="A0AAW0QBB8"/>
<evidence type="ECO:0000313" key="3">
    <source>
        <dbReference type="EMBL" id="KAK8100473.1"/>
    </source>
</evidence>
<keyword evidence="2" id="KW-0040">ANK repeat</keyword>
<protein>
    <recommendedName>
        <fullName evidence="5">Ankyrin repeat-containing protein</fullName>
    </recommendedName>
</protein>
<dbReference type="InterPro" id="IPR036770">
    <property type="entry name" value="Ankyrin_rpt-contain_sf"/>
</dbReference>
<keyword evidence="1" id="KW-0677">Repeat</keyword>
<organism evidence="3 4">
    <name type="scientific">Apiospora kogelbergensis</name>
    <dbReference type="NCBI Taxonomy" id="1337665"/>
    <lineage>
        <taxon>Eukaryota</taxon>
        <taxon>Fungi</taxon>
        <taxon>Dikarya</taxon>
        <taxon>Ascomycota</taxon>
        <taxon>Pezizomycotina</taxon>
        <taxon>Sordariomycetes</taxon>
        <taxon>Xylariomycetidae</taxon>
        <taxon>Amphisphaeriales</taxon>
        <taxon>Apiosporaceae</taxon>
        <taxon>Apiospora</taxon>
    </lineage>
</organism>
<evidence type="ECO:0000256" key="1">
    <source>
        <dbReference type="ARBA" id="ARBA00022737"/>
    </source>
</evidence>
<dbReference type="SUPFAM" id="SSF48403">
    <property type="entry name" value="Ankyrin repeat"/>
    <property type="match status" value="1"/>
</dbReference>
<dbReference type="PANTHER" id="PTHR24198">
    <property type="entry name" value="ANKYRIN REPEAT AND PROTEIN KINASE DOMAIN-CONTAINING PROTEIN"/>
    <property type="match status" value="1"/>
</dbReference>
<dbReference type="EMBL" id="JAQQWP010000009">
    <property type="protein sequence ID" value="KAK8100473.1"/>
    <property type="molecule type" value="Genomic_DNA"/>
</dbReference>
<keyword evidence="4" id="KW-1185">Reference proteome</keyword>
<evidence type="ECO:0008006" key="5">
    <source>
        <dbReference type="Google" id="ProtNLM"/>
    </source>
</evidence>
<dbReference type="PANTHER" id="PTHR24198:SF165">
    <property type="entry name" value="ANKYRIN REPEAT-CONTAINING PROTEIN-RELATED"/>
    <property type="match status" value="1"/>
</dbReference>
<dbReference type="InterPro" id="IPR002110">
    <property type="entry name" value="Ankyrin_rpt"/>
</dbReference>
<proteinExistence type="predicted"/>
<comment type="caution">
    <text evidence="3">The sequence shown here is derived from an EMBL/GenBank/DDBJ whole genome shotgun (WGS) entry which is preliminary data.</text>
</comment>
<dbReference type="Gene3D" id="1.25.40.20">
    <property type="entry name" value="Ankyrin repeat-containing domain"/>
    <property type="match status" value="2"/>
</dbReference>
<evidence type="ECO:0000313" key="4">
    <source>
        <dbReference type="Proteomes" id="UP001392437"/>
    </source>
</evidence>
<dbReference type="Proteomes" id="UP001392437">
    <property type="component" value="Unassembled WGS sequence"/>
</dbReference>